<dbReference type="InterPro" id="IPR057235">
    <property type="entry name" value="DUF7913"/>
</dbReference>
<evidence type="ECO:0000256" key="2">
    <source>
        <dbReference type="SAM" id="MobiDB-lite"/>
    </source>
</evidence>
<dbReference type="Pfam" id="PF25502">
    <property type="entry name" value="DUF7915"/>
    <property type="match status" value="1"/>
</dbReference>
<name>A0A2N9GA26_FAGSY</name>
<dbReference type="PANTHER" id="PTHR33913:SF1">
    <property type="entry name" value="DRBM DOMAIN-CONTAINING PROTEIN"/>
    <property type="match status" value="1"/>
</dbReference>
<protein>
    <submittedName>
        <fullName evidence="5">Uncharacterized protein</fullName>
    </submittedName>
</protein>
<feature type="compositionally biased region" description="Basic and acidic residues" evidence="2">
    <location>
        <begin position="100"/>
        <end position="113"/>
    </location>
</feature>
<dbReference type="Pfam" id="PF25500">
    <property type="entry name" value="DUF7913"/>
    <property type="match status" value="1"/>
</dbReference>
<evidence type="ECO:0000256" key="1">
    <source>
        <dbReference type="SAM" id="Coils"/>
    </source>
</evidence>
<accession>A0A2N9GA26</accession>
<feature type="domain" description="DUF7913" evidence="3">
    <location>
        <begin position="1"/>
        <end position="34"/>
    </location>
</feature>
<sequence>MQRSDDTELDDLEKQLSETEKRVMEACDISTSLDASKDVPNIEGWPISKVAVLLVDSKRENFILRFSSITEGVWSLIEKDVDISNITSEGVVDAKQAKQKGKDSLENHSKDESSVDESSLLQLSYLAVKESTGMLSSLYSTQVDE</sequence>
<dbReference type="InterPro" id="IPR057237">
    <property type="entry name" value="DUF7915"/>
</dbReference>
<feature type="domain" description="DUF7915" evidence="4">
    <location>
        <begin position="70"/>
        <end position="136"/>
    </location>
</feature>
<keyword evidence="1" id="KW-0175">Coiled coil</keyword>
<proteinExistence type="predicted"/>
<evidence type="ECO:0000313" key="5">
    <source>
        <dbReference type="EMBL" id="SPC99497.1"/>
    </source>
</evidence>
<evidence type="ECO:0000259" key="4">
    <source>
        <dbReference type="Pfam" id="PF25502"/>
    </source>
</evidence>
<gene>
    <name evidence="5" type="ORF">FSB_LOCUS27379</name>
</gene>
<dbReference type="EMBL" id="OIVN01001980">
    <property type="protein sequence ID" value="SPC99497.1"/>
    <property type="molecule type" value="Genomic_DNA"/>
</dbReference>
<reference evidence="5" key="1">
    <citation type="submission" date="2018-02" db="EMBL/GenBank/DDBJ databases">
        <authorList>
            <person name="Cohen D.B."/>
            <person name="Kent A.D."/>
        </authorList>
    </citation>
    <scope>NUCLEOTIDE SEQUENCE</scope>
</reference>
<dbReference type="PANTHER" id="PTHR33913">
    <property type="entry name" value="ALEURONE LAYER MORPHOGENESIS PROTEIN"/>
    <property type="match status" value="1"/>
</dbReference>
<feature type="region of interest" description="Disordered" evidence="2">
    <location>
        <begin position="94"/>
        <end position="119"/>
    </location>
</feature>
<organism evidence="5">
    <name type="scientific">Fagus sylvatica</name>
    <name type="common">Beechnut</name>
    <dbReference type="NCBI Taxonomy" id="28930"/>
    <lineage>
        <taxon>Eukaryota</taxon>
        <taxon>Viridiplantae</taxon>
        <taxon>Streptophyta</taxon>
        <taxon>Embryophyta</taxon>
        <taxon>Tracheophyta</taxon>
        <taxon>Spermatophyta</taxon>
        <taxon>Magnoliopsida</taxon>
        <taxon>eudicotyledons</taxon>
        <taxon>Gunneridae</taxon>
        <taxon>Pentapetalae</taxon>
        <taxon>rosids</taxon>
        <taxon>fabids</taxon>
        <taxon>Fagales</taxon>
        <taxon>Fagaceae</taxon>
        <taxon>Fagus</taxon>
    </lineage>
</organism>
<evidence type="ECO:0000259" key="3">
    <source>
        <dbReference type="Pfam" id="PF25500"/>
    </source>
</evidence>
<feature type="coiled-coil region" evidence="1">
    <location>
        <begin position="2"/>
        <end position="29"/>
    </location>
</feature>
<dbReference type="AlphaFoldDB" id="A0A2N9GA26"/>